<evidence type="ECO:0000256" key="1">
    <source>
        <dbReference type="ARBA" id="ARBA00009437"/>
    </source>
</evidence>
<dbReference type="PANTHER" id="PTHR30419">
    <property type="entry name" value="HTH-TYPE TRANSCRIPTIONAL REGULATOR YBHD"/>
    <property type="match status" value="1"/>
</dbReference>
<keyword evidence="3" id="KW-0238">DNA-binding</keyword>
<dbReference type="SUPFAM" id="SSF46785">
    <property type="entry name" value="Winged helix' DNA-binding domain"/>
    <property type="match status" value="1"/>
</dbReference>
<evidence type="ECO:0000313" key="7">
    <source>
        <dbReference type="Proteomes" id="UP000529710"/>
    </source>
</evidence>
<sequence>MEYVKCMYWKVGKRMEIKVLRHFIAVVQEEGVTAAAEVLRISQPALSRQIKDLEGEMGATLFVRGNRGRALELTHEGQLLYRRACEIVELADRTRSEIASGEQVEGDVHVAAAQTAVMDVLAKAAVHVRELHPGVRIQLHDDYGENIMERLNNGLADFGVLVQPADMSRYDHLPLPGGDRMGLIMRPDHPLAARSGVQPADLQGLPLIVPKGALARRDLSGWYSGSLRPFDIVGTMNLTYNASRFVRAGYGCALSLEGLVDTGEGSGLTFRPLEPTLRASLSMAWKKSQPLTPAARAFLDCVREVVGETARS</sequence>
<proteinExistence type="inferred from homology"/>
<dbReference type="GO" id="GO:0003700">
    <property type="term" value="F:DNA-binding transcription factor activity"/>
    <property type="evidence" value="ECO:0007669"/>
    <property type="project" value="InterPro"/>
</dbReference>
<dbReference type="EMBL" id="JAAIIF010000008">
    <property type="protein sequence ID" value="NMM96217.1"/>
    <property type="molecule type" value="Genomic_DNA"/>
</dbReference>
<organism evidence="6 7">
    <name type="scientific">Bifidobacterium erythrocebi</name>
    <dbReference type="NCBI Taxonomy" id="2675325"/>
    <lineage>
        <taxon>Bacteria</taxon>
        <taxon>Bacillati</taxon>
        <taxon>Actinomycetota</taxon>
        <taxon>Actinomycetes</taxon>
        <taxon>Bifidobacteriales</taxon>
        <taxon>Bifidobacteriaceae</taxon>
        <taxon>Bifidobacterium</taxon>
    </lineage>
</organism>
<dbReference type="Proteomes" id="UP000529710">
    <property type="component" value="Unassembled WGS sequence"/>
</dbReference>
<dbReference type="InterPro" id="IPR050950">
    <property type="entry name" value="HTH-type_LysR_regulators"/>
</dbReference>
<evidence type="ECO:0000259" key="5">
    <source>
        <dbReference type="PROSITE" id="PS50931"/>
    </source>
</evidence>
<dbReference type="InterPro" id="IPR000847">
    <property type="entry name" value="LysR_HTH_N"/>
</dbReference>
<dbReference type="InterPro" id="IPR005119">
    <property type="entry name" value="LysR_subst-bd"/>
</dbReference>
<dbReference type="GO" id="GO:0003677">
    <property type="term" value="F:DNA binding"/>
    <property type="evidence" value="ECO:0007669"/>
    <property type="project" value="UniProtKB-KW"/>
</dbReference>
<dbReference type="InterPro" id="IPR036390">
    <property type="entry name" value="WH_DNA-bd_sf"/>
</dbReference>
<comment type="similarity">
    <text evidence="1">Belongs to the LysR transcriptional regulatory family.</text>
</comment>
<dbReference type="PRINTS" id="PR00039">
    <property type="entry name" value="HTHLYSR"/>
</dbReference>
<dbReference type="PANTHER" id="PTHR30419:SF8">
    <property type="entry name" value="NITROGEN ASSIMILATION TRANSCRIPTIONAL ACTIVATOR-RELATED"/>
    <property type="match status" value="1"/>
</dbReference>
<dbReference type="FunFam" id="1.10.10.10:FF:000001">
    <property type="entry name" value="LysR family transcriptional regulator"/>
    <property type="match status" value="1"/>
</dbReference>
<accession>A0A7Y0ETN2</accession>
<evidence type="ECO:0000256" key="2">
    <source>
        <dbReference type="ARBA" id="ARBA00023015"/>
    </source>
</evidence>
<evidence type="ECO:0000313" key="6">
    <source>
        <dbReference type="EMBL" id="NMM96217.1"/>
    </source>
</evidence>
<dbReference type="Pfam" id="PF03466">
    <property type="entry name" value="LysR_substrate"/>
    <property type="match status" value="1"/>
</dbReference>
<dbReference type="Gene3D" id="1.10.10.10">
    <property type="entry name" value="Winged helix-like DNA-binding domain superfamily/Winged helix DNA-binding domain"/>
    <property type="match status" value="1"/>
</dbReference>
<feature type="domain" description="HTH lysR-type" evidence="5">
    <location>
        <begin position="15"/>
        <end position="74"/>
    </location>
</feature>
<reference evidence="6 7" key="1">
    <citation type="submission" date="2020-02" db="EMBL/GenBank/DDBJ databases">
        <title>Characterization of phylogenetic diversity of novel bifidobacterial species isolated in Czech ZOOs.</title>
        <authorList>
            <person name="Lugli G.A."/>
            <person name="Vera N.B."/>
            <person name="Ventura M."/>
        </authorList>
    </citation>
    <scope>NUCLEOTIDE SEQUENCE [LARGE SCALE GENOMIC DNA]</scope>
    <source>
        <strain evidence="6 7">DSM 109960</strain>
    </source>
</reference>
<dbReference type="SUPFAM" id="SSF53850">
    <property type="entry name" value="Periplasmic binding protein-like II"/>
    <property type="match status" value="1"/>
</dbReference>
<evidence type="ECO:0000256" key="4">
    <source>
        <dbReference type="ARBA" id="ARBA00023163"/>
    </source>
</evidence>
<gene>
    <name evidence="6" type="ORF">G1C98_0953</name>
</gene>
<name>A0A7Y0ETN2_9BIFI</name>
<comment type="caution">
    <text evidence="6">The sequence shown here is derived from an EMBL/GenBank/DDBJ whole genome shotgun (WGS) entry which is preliminary data.</text>
</comment>
<keyword evidence="2" id="KW-0805">Transcription regulation</keyword>
<keyword evidence="7" id="KW-1185">Reference proteome</keyword>
<dbReference type="InterPro" id="IPR036388">
    <property type="entry name" value="WH-like_DNA-bd_sf"/>
</dbReference>
<dbReference type="Pfam" id="PF00126">
    <property type="entry name" value="HTH_1"/>
    <property type="match status" value="1"/>
</dbReference>
<dbReference type="Gene3D" id="3.40.190.290">
    <property type="match status" value="1"/>
</dbReference>
<dbReference type="AlphaFoldDB" id="A0A7Y0ETN2"/>
<protein>
    <submittedName>
        <fullName evidence="6">LysR family transcriptional regulator</fullName>
    </submittedName>
</protein>
<dbReference type="CDD" id="cd05466">
    <property type="entry name" value="PBP2_LTTR_substrate"/>
    <property type="match status" value="1"/>
</dbReference>
<keyword evidence="4" id="KW-0804">Transcription</keyword>
<dbReference type="GO" id="GO:0005829">
    <property type="term" value="C:cytosol"/>
    <property type="evidence" value="ECO:0007669"/>
    <property type="project" value="TreeGrafter"/>
</dbReference>
<evidence type="ECO:0000256" key="3">
    <source>
        <dbReference type="ARBA" id="ARBA00023125"/>
    </source>
</evidence>
<dbReference type="PROSITE" id="PS50931">
    <property type="entry name" value="HTH_LYSR"/>
    <property type="match status" value="1"/>
</dbReference>